<reference evidence="1 2" key="1">
    <citation type="submission" date="2020-02" db="EMBL/GenBank/DDBJ databases">
        <authorList>
            <person name="Babadi Z.K."/>
            <person name="Risdian C."/>
            <person name="Ebrahimipour G.H."/>
            <person name="Wink J."/>
        </authorList>
    </citation>
    <scope>NUCLEOTIDE SEQUENCE [LARGE SCALE GENOMIC DNA]</scope>
    <source>
        <strain evidence="1 2">ZKHCc1 1396</strain>
    </source>
</reference>
<comment type="caution">
    <text evidence="1">The sequence shown here is derived from an EMBL/GenBank/DDBJ whole genome shotgun (WGS) entry which is preliminary data.</text>
</comment>
<keyword evidence="2" id="KW-1185">Reference proteome</keyword>
<dbReference type="Proteomes" id="UP001516472">
    <property type="component" value="Unassembled WGS sequence"/>
</dbReference>
<accession>A0ABR9PJR6</accession>
<dbReference type="RefSeq" id="WP_193347577.1">
    <property type="nucleotide sequence ID" value="NZ_CBCSIP010000192.1"/>
</dbReference>
<gene>
    <name evidence="1" type="ORF">G4177_08095</name>
</gene>
<evidence type="ECO:0000313" key="2">
    <source>
        <dbReference type="Proteomes" id="UP001516472"/>
    </source>
</evidence>
<proteinExistence type="predicted"/>
<name>A0ABR9PJR6_9BACT</name>
<sequence length="69" mass="7915">MSPKRLPEQVMEALLNFLAEEPDFRVGQVIAIASSQLTGQCDPFSIEDDEMLKALQKMTVEYRERRASR</sequence>
<evidence type="ECO:0000313" key="1">
    <source>
        <dbReference type="EMBL" id="MBE4748140.1"/>
    </source>
</evidence>
<organism evidence="1 2">
    <name type="scientific">Corallococcus soli</name>
    <dbReference type="NCBI Taxonomy" id="2710757"/>
    <lineage>
        <taxon>Bacteria</taxon>
        <taxon>Pseudomonadati</taxon>
        <taxon>Myxococcota</taxon>
        <taxon>Myxococcia</taxon>
        <taxon>Myxococcales</taxon>
        <taxon>Cystobacterineae</taxon>
        <taxon>Myxococcaceae</taxon>
        <taxon>Corallococcus</taxon>
    </lineage>
</organism>
<dbReference type="EMBL" id="JAAIYO010000002">
    <property type="protein sequence ID" value="MBE4748140.1"/>
    <property type="molecule type" value="Genomic_DNA"/>
</dbReference>
<protein>
    <submittedName>
        <fullName evidence="1">Uncharacterized protein</fullName>
    </submittedName>
</protein>